<dbReference type="InterPro" id="IPR018455">
    <property type="entry name" value="PTS_IIB_sorbose-sp_subgr"/>
</dbReference>
<evidence type="ECO:0000256" key="9">
    <source>
        <dbReference type="PIRSR" id="PIRSR618455-2"/>
    </source>
</evidence>
<dbReference type="KEGG" id="fcz:IMF26_04720"/>
<evidence type="ECO:0000256" key="7">
    <source>
        <dbReference type="ARBA" id="ARBA00022777"/>
    </source>
</evidence>
<evidence type="ECO:0000256" key="4">
    <source>
        <dbReference type="ARBA" id="ARBA00022597"/>
    </source>
</evidence>
<comment type="subcellular location">
    <subcellularLocation>
        <location evidence="1">Cytoplasm</location>
    </subcellularLocation>
</comment>
<dbReference type="Gene3D" id="3.40.35.10">
    <property type="entry name" value="Phosphotransferase system, sorbose subfamily IIB component"/>
    <property type="match status" value="1"/>
</dbReference>
<dbReference type="GO" id="GO:0005737">
    <property type="term" value="C:cytoplasm"/>
    <property type="evidence" value="ECO:0007669"/>
    <property type="project" value="UniProtKB-SubCell"/>
</dbReference>
<reference evidence="11" key="1">
    <citation type="submission" date="2020-10" db="EMBL/GenBank/DDBJ databases">
        <authorList>
            <person name="Kadnikov V."/>
            <person name="Beletsky A.V."/>
            <person name="Mardanov A.V."/>
            <person name="Karnachuk O.V."/>
            <person name="Ravin N.V."/>
        </authorList>
    </citation>
    <scope>NUCLEOTIDE SEQUENCE</scope>
    <source>
        <strain evidence="11">Bu02</strain>
    </source>
</reference>
<evidence type="ECO:0000256" key="8">
    <source>
        <dbReference type="PIRSR" id="PIRSR618455-1"/>
    </source>
</evidence>
<accession>A0AAT9LEB9</accession>
<name>A0AAT9LEB9_9FIRM</name>
<reference evidence="11" key="2">
    <citation type="journal article" date="2023" name="Biology">
        <title>Prokaryotic Life Associated with Coal-Fire Gas Vents Revealed by Metagenomics.</title>
        <authorList>
            <person name="Kadnikov V.V."/>
            <person name="Mardanov A.V."/>
            <person name="Beletsky A.V."/>
            <person name="Karnachuk O.V."/>
            <person name="Ravin N.V."/>
        </authorList>
    </citation>
    <scope>NUCLEOTIDE SEQUENCE</scope>
    <source>
        <strain evidence="11">Bu02</strain>
    </source>
</reference>
<evidence type="ECO:0000256" key="3">
    <source>
        <dbReference type="ARBA" id="ARBA00022490"/>
    </source>
</evidence>
<evidence type="ECO:0000259" key="10">
    <source>
        <dbReference type="PROSITE" id="PS51101"/>
    </source>
</evidence>
<dbReference type="CDD" id="cd00001">
    <property type="entry name" value="PTS_IIB_man"/>
    <property type="match status" value="1"/>
</dbReference>
<feature type="active site" description="Pros-phosphohistidine intermediate; for EIIB activity" evidence="8">
    <location>
        <position position="14"/>
    </location>
</feature>
<dbReference type="NCBIfam" id="TIGR00854">
    <property type="entry name" value="pts-sorbose"/>
    <property type="match status" value="1"/>
</dbReference>
<dbReference type="InterPro" id="IPR036667">
    <property type="entry name" value="PTS_IIB_sorbose-sp_sf"/>
</dbReference>
<dbReference type="GO" id="GO:0009401">
    <property type="term" value="P:phosphoenolpyruvate-dependent sugar phosphotransferase system"/>
    <property type="evidence" value="ECO:0007669"/>
    <property type="project" value="UniProtKB-KW"/>
</dbReference>
<protein>
    <submittedName>
        <fullName evidence="11">PTS sugar transporter subunit IIB</fullName>
    </submittedName>
</protein>
<evidence type="ECO:0000256" key="5">
    <source>
        <dbReference type="ARBA" id="ARBA00022679"/>
    </source>
</evidence>
<proteinExistence type="predicted"/>
<dbReference type="Pfam" id="PF03830">
    <property type="entry name" value="PTSIIB_sorb"/>
    <property type="match status" value="1"/>
</dbReference>
<evidence type="ECO:0000313" key="11">
    <source>
        <dbReference type="EMBL" id="QUL99361.1"/>
    </source>
</evidence>
<dbReference type="GO" id="GO:0008982">
    <property type="term" value="F:protein-N(PI)-phosphohistidine-sugar phosphotransferase activity"/>
    <property type="evidence" value="ECO:0007669"/>
    <property type="project" value="InterPro"/>
</dbReference>
<dbReference type="AlphaFoldDB" id="A0AAT9LEB9"/>
<dbReference type="SUPFAM" id="SSF52728">
    <property type="entry name" value="PTS IIb component"/>
    <property type="match status" value="1"/>
</dbReference>
<gene>
    <name evidence="11" type="ORF">IMF26_04720</name>
</gene>
<dbReference type="InterPro" id="IPR004720">
    <property type="entry name" value="PTS_IIB_sorbose-sp"/>
</dbReference>
<keyword evidence="4 11" id="KW-0762">Sugar transport</keyword>
<evidence type="ECO:0000256" key="1">
    <source>
        <dbReference type="ARBA" id="ARBA00004496"/>
    </source>
</evidence>
<evidence type="ECO:0000256" key="2">
    <source>
        <dbReference type="ARBA" id="ARBA00022448"/>
    </source>
</evidence>
<dbReference type="PROSITE" id="PS51101">
    <property type="entry name" value="PTS_EIIB_TYPE_4"/>
    <property type="match status" value="1"/>
</dbReference>
<keyword evidence="7" id="KW-0418">Kinase</keyword>
<keyword evidence="2" id="KW-0813">Transport</keyword>
<keyword evidence="3" id="KW-0963">Cytoplasm</keyword>
<evidence type="ECO:0000256" key="6">
    <source>
        <dbReference type="ARBA" id="ARBA00022683"/>
    </source>
</evidence>
<sequence>MGIVLARIDDRLIHGQVTVGWTRSHNVDQIVIVNDAIAKDPIQSTVLSIAAPPGVDVQALSVDKFVADFKQGKFDKRRLMLIFTGPREPLMLIRAGVPLHSINVGGMKFTPERRQISKAVSVSPQEESDFWQIIQSGVEVEVRMFPSDPKTLIQNLLSRQEG</sequence>
<feature type="modified residue" description="Phosphohistidine; by EIIA" evidence="9">
    <location>
        <position position="14"/>
    </location>
</feature>
<dbReference type="GO" id="GO:0016301">
    <property type="term" value="F:kinase activity"/>
    <property type="evidence" value="ECO:0007669"/>
    <property type="project" value="UniProtKB-KW"/>
</dbReference>
<feature type="modified residue" description="N6-acetyllysine" evidence="9">
    <location>
        <position position="73"/>
    </location>
</feature>
<feature type="domain" description="PTS EIIB type-4" evidence="10">
    <location>
        <begin position="1"/>
        <end position="162"/>
    </location>
</feature>
<keyword evidence="5" id="KW-0808">Transferase</keyword>
<organism evidence="11">
    <name type="scientific">Candidatus Fermentithermobacillus carboniphilus</name>
    <dbReference type="NCBI Taxonomy" id="3085328"/>
    <lineage>
        <taxon>Bacteria</taxon>
        <taxon>Bacillati</taxon>
        <taxon>Bacillota</taxon>
        <taxon>Candidatus Fermentithermobacillia</taxon>
        <taxon>Candidatus Fermentithermobacillales</taxon>
        <taxon>Candidatus Fermentithermobacillaceae</taxon>
        <taxon>Candidatus Fermentithermobacillus</taxon>
    </lineage>
</organism>
<keyword evidence="6" id="KW-0598">Phosphotransferase system</keyword>
<dbReference type="EMBL" id="CP062796">
    <property type="protein sequence ID" value="QUL99361.1"/>
    <property type="molecule type" value="Genomic_DNA"/>
</dbReference>